<sequence>MTSDFNAFESLTMQSLVVPSLGYFDVFRLASDEMEREKFGEFFSNKVLSNLSPEGYVFNLLPPEVRPRQFLITSCLKRHPHEVHVSQLSSIVRNLGYFARVSARVSSPHLFETTSCLMSLPNNHRLSAGPGTGVASMPEGLALCT</sequence>
<name>A0AAD4BUA5_BOLED</name>
<reference evidence="1" key="1">
    <citation type="submission" date="2019-10" db="EMBL/GenBank/DDBJ databases">
        <authorList>
            <consortium name="DOE Joint Genome Institute"/>
            <person name="Kuo A."/>
            <person name="Miyauchi S."/>
            <person name="Kiss E."/>
            <person name="Drula E."/>
            <person name="Kohler A."/>
            <person name="Sanchez-Garcia M."/>
            <person name="Andreopoulos B."/>
            <person name="Barry K.W."/>
            <person name="Bonito G."/>
            <person name="Buee M."/>
            <person name="Carver A."/>
            <person name="Chen C."/>
            <person name="Cichocki N."/>
            <person name="Clum A."/>
            <person name="Culley D."/>
            <person name="Crous P.W."/>
            <person name="Fauchery L."/>
            <person name="Girlanda M."/>
            <person name="Hayes R."/>
            <person name="Keri Z."/>
            <person name="LaButti K."/>
            <person name="Lipzen A."/>
            <person name="Lombard V."/>
            <person name="Magnuson J."/>
            <person name="Maillard F."/>
            <person name="Morin E."/>
            <person name="Murat C."/>
            <person name="Nolan M."/>
            <person name="Ohm R."/>
            <person name="Pangilinan J."/>
            <person name="Pereira M."/>
            <person name="Perotto S."/>
            <person name="Peter M."/>
            <person name="Riley R."/>
            <person name="Sitrit Y."/>
            <person name="Stielow B."/>
            <person name="Szollosi G."/>
            <person name="Zifcakova L."/>
            <person name="Stursova M."/>
            <person name="Spatafora J.W."/>
            <person name="Tedersoo L."/>
            <person name="Vaario L.-M."/>
            <person name="Yamada A."/>
            <person name="Yan M."/>
            <person name="Wang P."/>
            <person name="Xu J."/>
            <person name="Bruns T."/>
            <person name="Baldrian P."/>
            <person name="Vilgalys R."/>
            <person name="Henrissat B."/>
            <person name="Grigoriev I.V."/>
            <person name="Hibbett D."/>
            <person name="Nagy L.G."/>
            <person name="Martin F.M."/>
        </authorList>
    </citation>
    <scope>NUCLEOTIDE SEQUENCE</scope>
    <source>
        <strain evidence="1">BED1</strain>
    </source>
</reference>
<evidence type="ECO:0000313" key="2">
    <source>
        <dbReference type="Proteomes" id="UP001194468"/>
    </source>
</evidence>
<protein>
    <submittedName>
        <fullName evidence="1">Uncharacterized protein</fullName>
    </submittedName>
</protein>
<reference evidence="1" key="2">
    <citation type="journal article" date="2020" name="Nat. Commun.">
        <title>Large-scale genome sequencing of mycorrhizal fungi provides insights into the early evolution of symbiotic traits.</title>
        <authorList>
            <person name="Miyauchi S."/>
            <person name="Kiss E."/>
            <person name="Kuo A."/>
            <person name="Drula E."/>
            <person name="Kohler A."/>
            <person name="Sanchez-Garcia M."/>
            <person name="Morin E."/>
            <person name="Andreopoulos B."/>
            <person name="Barry K.W."/>
            <person name="Bonito G."/>
            <person name="Buee M."/>
            <person name="Carver A."/>
            <person name="Chen C."/>
            <person name="Cichocki N."/>
            <person name="Clum A."/>
            <person name="Culley D."/>
            <person name="Crous P.W."/>
            <person name="Fauchery L."/>
            <person name="Girlanda M."/>
            <person name="Hayes R.D."/>
            <person name="Keri Z."/>
            <person name="LaButti K."/>
            <person name="Lipzen A."/>
            <person name="Lombard V."/>
            <person name="Magnuson J."/>
            <person name="Maillard F."/>
            <person name="Murat C."/>
            <person name="Nolan M."/>
            <person name="Ohm R.A."/>
            <person name="Pangilinan J."/>
            <person name="Pereira M.F."/>
            <person name="Perotto S."/>
            <person name="Peter M."/>
            <person name="Pfister S."/>
            <person name="Riley R."/>
            <person name="Sitrit Y."/>
            <person name="Stielow J.B."/>
            <person name="Szollosi G."/>
            <person name="Zifcakova L."/>
            <person name="Stursova M."/>
            <person name="Spatafora J.W."/>
            <person name="Tedersoo L."/>
            <person name="Vaario L.M."/>
            <person name="Yamada A."/>
            <person name="Yan M."/>
            <person name="Wang P."/>
            <person name="Xu J."/>
            <person name="Bruns T."/>
            <person name="Baldrian P."/>
            <person name="Vilgalys R."/>
            <person name="Dunand C."/>
            <person name="Henrissat B."/>
            <person name="Grigoriev I.V."/>
            <person name="Hibbett D."/>
            <person name="Nagy L.G."/>
            <person name="Martin F.M."/>
        </authorList>
    </citation>
    <scope>NUCLEOTIDE SEQUENCE</scope>
    <source>
        <strain evidence="1">BED1</strain>
    </source>
</reference>
<accession>A0AAD4BUA5</accession>
<organism evidence="1 2">
    <name type="scientific">Boletus edulis BED1</name>
    <dbReference type="NCBI Taxonomy" id="1328754"/>
    <lineage>
        <taxon>Eukaryota</taxon>
        <taxon>Fungi</taxon>
        <taxon>Dikarya</taxon>
        <taxon>Basidiomycota</taxon>
        <taxon>Agaricomycotina</taxon>
        <taxon>Agaricomycetes</taxon>
        <taxon>Agaricomycetidae</taxon>
        <taxon>Boletales</taxon>
        <taxon>Boletineae</taxon>
        <taxon>Boletaceae</taxon>
        <taxon>Boletoideae</taxon>
        <taxon>Boletus</taxon>
    </lineage>
</organism>
<dbReference type="Proteomes" id="UP001194468">
    <property type="component" value="Unassembled WGS sequence"/>
</dbReference>
<gene>
    <name evidence="1" type="ORF">L210DRAFT_3760822</name>
</gene>
<dbReference type="AlphaFoldDB" id="A0AAD4BUA5"/>
<keyword evidence="2" id="KW-1185">Reference proteome</keyword>
<proteinExistence type="predicted"/>
<comment type="caution">
    <text evidence="1">The sequence shown here is derived from an EMBL/GenBank/DDBJ whole genome shotgun (WGS) entry which is preliminary data.</text>
</comment>
<evidence type="ECO:0000313" key="1">
    <source>
        <dbReference type="EMBL" id="KAF8439862.1"/>
    </source>
</evidence>
<dbReference type="EMBL" id="WHUW01000013">
    <property type="protein sequence ID" value="KAF8439862.1"/>
    <property type="molecule type" value="Genomic_DNA"/>
</dbReference>